<comment type="caution">
    <text evidence="4">The sequence shown here is derived from an EMBL/GenBank/DDBJ whole genome shotgun (WGS) entry which is preliminary data.</text>
</comment>
<dbReference type="SUPFAM" id="SSF56925">
    <property type="entry name" value="OMPA-like"/>
    <property type="match status" value="1"/>
</dbReference>
<dbReference type="EMBL" id="JAUOQI010000005">
    <property type="protein sequence ID" value="MDO6577527.1"/>
    <property type="molecule type" value="Genomic_DNA"/>
</dbReference>
<name>A0AAW7Z2J4_9ALTE</name>
<evidence type="ECO:0000313" key="5">
    <source>
        <dbReference type="Proteomes" id="UP001170717"/>
    </source>
</evidence>
<sequence length="199" mass="22413">MYKLLIAPTCFLAASAVFAADKPINNAPSYDFAQVSLVQTEFADIDMFTPKGLEFKASKEFGMNFFGEATYFMADDKTQGVNMDVDRWKVALGYIHHFSNRTVLDGKIGYGEIDIKINDSDNAVSAGTEYFTGEANIRHMITNNLEIYGGLEWQKWDEGSDQKAYKLGTQYFWDSIAVGGEYTKFSDSEVFAAFVRYSF</sequence>
<keyword evidence="1 2" id="KW-0732">Signal</keyword>
<dbReference type="InterPro" id="IPR027385">
    <property type="entry name" value="Beta-barrel_OMP"/>
</dbReference>
<evidence type="ECO:0000256" key="1">
    <source>
        <dbReference type="ARBA" id="ARBA00022729"/>
    </source>
</evidence>
<proteinExistence type="predicted"/>
<dbReference type="AlphaFoldDB" id="A0AAW7Z2J4"/>
<feature type="signal peptide" evidence="2">
    <location>
        <begin position="1"/>
        <end position="19"/>
    </location>
</feature>
<gene>
    <name evidence="4" type="ORF">Q4527_08985</name>
</gene>
<reference evidence="4" key="1">
    <citation type="submission" date="2023-07" db="EMBL/GenBank/DDBJ databases">
        <title>Genome content predicts the carbon catabolic preferences of heterotrophic bacteria.</title>
        <authorList>
            <person name="Gralka M."/>
        </authorList>
    </citation>
    <scope>NUCLEOTIDE SEQUENCE</scope>
    <source>
        <strain evidence="4">F2M12</strain>
    </source>
</reference>
<dbReference type="Proteomes" id="UP001170717">
    <property type="component" value="Unassembled WGS sequence"/>
</dbReference>
<protein>
    <recommendedName>
        <fullName evidence="3">Outer membrane protein beta-barrel domain-containing protein</fullName>
    </recommendedName>
</protein>
<organism evidence="4 5">
    <name type="scientific">Alteromonas stellipolaris</name>
    <dbReference type="NCBI Taxonomy" id="233316"/>
    <lineage>
        <taxon>Bacteria</taxon>
        <taxon>Pseudomonadati</taxon>
        <taxon>Pseudomonadota</taxon>
        <taxon>Gammaproteobacteria</taxon>
        <taxon>Alteromonadales</taxon>
        <taxon>Alteromonadaceae</taxon>
        <taxon>Alteromonas/Salinimonas group</taxon>
        <taxon>Alteromonas</taxon>
    </lineage>
</organism>
<evidence type="ECO:0000256" key="2">
    <source>
        <dbReference type="SAM" id="SignalP"/>
    </source>
</evidence>
<feature type="domain" description="Outer membrane protein beta-barrel" evidence="3">
    <location>
        <begin position="33"/>
        <end position="160"/>
    </location>
</feature>
<evidence type="ECO:0000259" key="3">
    <source>
        <dbReference type="Pfam" id="PF13505"/>
    </source>
</evidence>
<feature type="chain" id="PRO_5043398334" description="Outer membrane protein beta-barrel domain-containing protein" evidence="2">
    <location>
        <begin position="20"/>
        <end position="199"/>
    </location>
</feature>
<dbReference type="InterPro" id="IPR011250">
    <property type="entry name" value="OMP/PagP_B-barrel"/>
</dbReference>
<accession>A0AAW7Z2J4</accession>
<dbReference type="RefSeq" id="WP_061996855.1">
    <property type="nucleotide sequence ID" value="NZ_CP015345.1"/>
</dbReference>
<dbReference type="Pfam" id="PF13505">
    <property type="entry name" value="OMP_b-brl"/>
    <property type="match status" value="1"/>
</dbReference>
<evidence type="ECO:0000313" key="4">
    <source>
        <dbReference type="EMBL" id="MDO6577527.1"/>
    </source>
</evidence>